<accession>A0AAV2SFE9</accession>
<gene>
    <name evidence="4" type="ORF">MNOR_LOCUS35952</name>
</gene>
<dbReference type="PANTHER" id="PTHR13527:SF0">
    <property type="entry name" value="SAYSVFN DOMAIN-CONTAINING PROTEIN 1"/>
    <property type="match status" value="1"/>
</dbReference>
<comment type="caution">
    <text evidence="4">The sequence shown here is derived from an EMBL/GenBank/DDBJ whole genome shotgun (WGS) entry which is preliminary data.</text>
</comment>
<dbReference type="PANTHER" id="PTHR13527">
    <property type="entry name" value="SAYSVFN DOMAIN-CONTAINING PROTEIN 1"/>
    <property type="match status" value="1"/>
</dbReference>
<dbReference type="InterPro" id="IPR039159">
    <property type="entry name" value="SAYSD1"/>
</dbReference>
<evidence type="ECO:0000313" key="5">
    <source>
        <dbReference type="Proteomes" id="UP001497623"/>
    </source>
</evidence>
<feature type="transmembrane region" description="Helical" evidence="2">
    <location>
        <begin position="127"/>
        <end position="155"/>
    </location>
</feature>
<keyword evidence="2" id="KW-0472">Membrane</keyword>
<dbReference type="EMBL" id="CAXKWB010062576">
    <property type="protein sequence ID" value="CAL4185473.1"/>
    <property type="molecule type" value="Genomic_DNA"/>
</dbReference>
<reference evidence="4 5" key="1">
    <citation type="submission" date="2024-05" db="EMBL/GenBank/DDBJ databases">
        <authorList>
            <person name="Wallberg A."/>
        </authorList>
    </citation>
    <scope>NUCLEOTIDE SEQUENCE [LARGE SCALE GENOMIC DNA]</scope>
</reference>
<evidence type="ECO:0000259" key="3">
    <source>
        <dbReference type="Pfam" id="PF10260"/>
    </source>
</evidence>
<dbReference type="InterPro" id="IPR019387">
    <property type="entry name" value="SAYSvFN_dom"/>
</dbReference>
<keyword evidence="2" id="KW-1133">Transmembrane helix</keyword>
<sequence>MSTKDPRNNNIKEQLAAYRSRQKFVDESQVKKQKVCNFVFGLLSFGGKRTEQNETVSKDEVVQSDSTSYHKPQDQEIEQNQEGINEIRKRHHDEITSKIHSEVGVPEKAWENYTTTDWAILALKWTIWLIIFKIFLIIEFGAVYLIFSGFVIIWINMNNGTRAPGTASAYSVFNPNCETIDGTFTAEQFERELLHKMY</sequence>
<feature type="region of interest" description="Disordered" evidence="1">
    <location>
        <begin position="54"/>
        <end position="78"/>
    </location>
</feature>
<evidence type="ECO:0000256" key="2">
    <source>
        <dbReference type="SAM" id="Phobius"/>
    </source>
</evidence>
<feature type="domain" description="SAYSvFN" evidence="3">
    <location>
        <begin position="126"/>
        <end position="193"/>
    </location>
</feature>
<proteinExistence type="predicted"/>
<dbReference type="AlphaFoldDB" id="A0AAV2SFE9"/>
<keyword evidence="5" id="KW-1185">Reference proteome</keyword>
<keyword evidence="2" id="KW-0812">Transmembrane</keyword>
<organism evidence="4 5">
    <name type="scientific">Meganyctiphanes norvegica</name>
    <name type="common">Northern krill</name>
    <name type="synonym">Thysanopoda norvegica</name>
    <dbReference type="NCBI Taxonomy" id="48144"/>
    <lineage>
        <taxon>Eukaryota</taxon>
        <taxon>Metazoa</taxon>
        <taxon>Ecdysozoa</taxon>
        <taxon>Arthropoda</taxon>
        <taxon>Crustacea</taxon>
        <taxon>Multicrustacea</taxon>
        <taxon>Malacostraca</taxon>
        <taxon>Eumalacostraca</taxon>
        <taxon>Eucarida</taxon>
        <taxon>Euphausiacea</taxon>
        <taxon>Euphausiidae</taxon>
        <taxon>Meganyctiphanes</taxon>
    </lineage>
</organism>
<evidence type="ECO:0000256" key="1">
    <source>
        <dbReference type="SAM" id="MobiDB-lite"/>
    </source>
</evidence>
<name>A0AAV2SFE9_MEGNR</name>
<dbReference type="Pfam" id="PF10260">
    <property type="entry name" value="SAYSvFN"/>
    <property type="match status" value="1"/>
</dbReference>
<protein>
    <recommendedName>
        <fullName evidence="3">SAYSvFN domain-containing protein</fullName>
    </recommendedName>
</protein>
<evidence type="ECO:0000313" key="4">
    <source>
        <dbReference type="EMBL" id="CAL4185473.1"/>
    </source>
</evidence>
<dbReference type="Proteomes" id="UP001497623">
    <property type="component" value="Unassembled WGS sequence"/>
</dbReference>